<organism evidence="4 5">
    <name type="scientific">Brevibacillus choshinensis</name>
    <dbReference type="NCBI Taxonomy" id="54911"/>
    <lineage>
        <taxon>Bacteria</taxon>
        <taxon>Bacillati</taxon>
        <taxon>Bacillota</taxon>
        <taxon>Bacilli</taxon>
        <taxon>Bacillales</taxon>
        <taxon>Paenibacillaceae</taxon>
        <taxon>Brevibacillus</taxon>
    </lineage>
</organism>
<evidence type="ECO:0000259" key="3">
    <source>
        <dbReference type="Pfam" id="PF12793"/>
    </source>
</evidence>
<keyword evidence="5" id="KW-1185">Reference proteome</keyword>
<name>A0ABX7FY39_BRECH</name>
<dbReference type="Gene3D" id="3.40.190.10">
    <property type="entry name" value="Periplasmic binding protein-like II"/>
    <property type="match status" value="1"/>
</dbReference>
<dbReference type="SUPFAM" id="SSF53850">
    <property type="entry name" value="Periplasmic binding protein-like II"/>
    <property type="match status" value="1"/>
</dbReference>
<dbReference type="Gene3D" id="3.10.105.10">
    <property type="entry name" value="Dipeptide-binding Protein, Domain 3"/>
    <property type="match status" value="1"/>
</dbReference>
<proteinExistence type="predicted"/>
<gene>
    <name evidence="4" type="ORF">JNE38_21005</name>
</gene>
<feature type="domain" description="Solute-binding protein family 5" evidence="2">
    <location>
        <begin position="179"/>
        <end position="480"/>
    </location>
</feature>
<dbReference type="CDD" id="cd08507">
    <property type="entry name" value="PBP2_SgrR_like"/>
    <property type="match status" value="1"/>
</dbReference>
<dbReference type="InterPro" id="IPR039424">
    <property type="entry name" value="SBP_5"/>
</dbReference>
<dbReference type="Pfam" id="PF12793">
    <property type="entry name" value="SgrR_N"/>
    <property type="match status" value="1"/>
</dbReference>
<dbReference type="Pfam" id="PF00496">
    <property type="entry name" value="SBP_bac_5"/>
    <property type="match status" value="1"/>
</dbReference>
<evidence type="ECO:0000313" key="5">
    <source>
        <dbReference type="Proteomes" id="UP000596248"/>
    </source>
</evidence>
<evidence type="ECO:0000259" key="2">
    <source>
        <dbReference type="Pfam" id="PF00496"/>
    </source>
</evidence>
<sequence>MQLVEQYVRLYTGCQDMTQGAPVDISLAEVAELLYCTHRNATLTLKKMQNQSWLRWKPGRGRGNRSVLTCLLDPSELVFTVAKELVQKGDVQASRQLISHYQLTWPQLEANYSRWMSSQFGLRVSREKGNEKRVDTLRFFVDHPFQSLDPIRVLLRSQTHLVKQLFDTLVRFDPATRTIVGQLAFYWESDEQGKEWTLYLRKGVLFHHGHQLTAEDVCYSLRRLMASPSRHRWLARSILSVQSVDEHIVRIALQTSNRLFLHALSKEYASIVPRDYVEEMGEDFAKWPVGTGPFKLSRNDESMVVLEAFQPYFAGRPYLDRVELWCVPEMREEEAEADQVKLLQSVTGAGMGPAANGRERRGFFRREQSFQYVSLNGSKPGPLQDPSFRSTVASILSGERLRADLKGPRQPACAWGEVVPFLPEQEAQLSLPAVTSSGYAGEKLLLYTYPDEDHKEDAHWIQKSCARCGIAVEIVYAEPEELAQPDLLQAADMIVDSANVDERLELSLQEFVCAEALSIRHHLDERGLKEVEKHLNSLLEANAPKDREKAMTHILACLQERRTFVPLYSNRIEIEAHPHLSGISLDAYGWVDFSRVFVRA</sequence>
<keyword evidence="1" id="KW-0238">DNA-binding</keyword>
<dbReference type="PANTHER" id="PTHR30290">
    <property type="entry name" value="PERIPLASMIC BINDING COMPONENT OF ABC TRANSPORTER"/>
    <property type="match status" value="1"/>
</dbReference>
<dbReference type="Proteomes" id="UP000596248">
    <property type="component" value="Chromosome"/>
</dbReference>
<dbReference type="InterPro" id="IPR025370">
    <property type="entry name" value="SgrR_HTH_N"/>
</dbReference>
<evidence type="ECO:0000256" key="1">
    <source>
        <dbReference type="ARBA" id="ARBA00023125"/>
    </source>
</evidence>
<dbReference type="EMBL" id="CP069127">
    <property type="protein sequence ID" value="QRG70704.1"/>
    <property type="molecule type" value="Genomic_DNA"/>
</dbReference>
<dbReference type="Gene3D" id="3.90.76.10">
    <property type="entry name" value="Dipeptide-binding Protein, Domain 1"/>
    <property type="match status" value="1"/>
</dbReference>
<feature type="domain" description="Transcriptional regulator SgrR N-terminal HTH" evidence="3">
    <location>
        <begin position="3"/>
        <end position="109"/>
    </location>
</feature>
<reference evidence="4 5" key="1">
    <citation type="submission" date="2021-01" db="EMBL/GenBank/DDBJ databases">
        <title>Identification of strong promoters based on the transcriptome of Brevibacillus choshinensis.</title>
        <authorList>
            <person name="Yao D."/>
            <person name="Zhang K."/>
            <person name="Wu J."/>
        </authorList>
    </citation>
    <scope>NUCLEOTIDE SEQUENCE [LARGE SCALE GENOMIC DNA]</scope>
    <source>
        <strain evidence="4 5">HPD31-SP3</strain>
    </source>
</reference>
<evidence type="ECO:0000313" key="4">
    <source>
        <dbReference type="EMBL" id="QRG70704.1"/>
    </source>
</evidence>
<accession>A0ABX7FY39</accession>
<dbReference type="PANTHER" id="PTHR30290:SF72">
    <property type="entry name" value="HTH-TYPE TRANSCRIPTIONAL REGULATOR SGRR"/>
    <property type="match status" value="1"/>
</dbReference>
<protein>
    <submittedName>
        <fullName evidence="4">SgrR family transcriptional regulator</fullName>
    </submittedName>
</protein>
<dbReference type="InterPro" id="IPR000914">
    <property type="entry name" value="SBP_5_dom"/>
</dbReference>